<name>A0ABV8FE76_9ACTN</name>
<keyword evidence="2" id="KW-1185">Reference proteome</keyword>
<accession>A0ABV8FE76</accession>
<sequence length="79" mass="8897">MKRRLLLTPEIRDLLRQSAPGLRATIANTLLDLTEDPEPLTARPYGGIPDAFEVRADTFRLVYTHGADHVSVWVLQINT</sequence>
<evidence type="ECO:0000313" key="1">
    <source>
        <dbReference type="EMBL" id="MFC3986649.1"/>
    </source>
</evidence>
<gene>
    <name evidence="1" type="ORF">ACFOYY_41415</name>
</gene>
<dbReference type="SUPFAM" id="SSF143011">
    <property type="entry name" value="RelE-like"/>
    <property type="match status" value="1"/>
</dbReference>
<dbReference type="Gene3D" id="3.30.2310.20">
    <property type="entry name" value="RelE-like"/>
    <property type="match status" value="1"/>
</dbReference>
<dbReference type="Proteomes" id="UP001595698">
    <property type="component" value="Unassembled WGS sequence"/>
</dbReference>
<evidence type="ECO:0000313" key="2">
    <source>
        <dbReference type="Proteomes" id="UP001595698"/>
    </source>
</evidence>
<reference evidence="2" key="1">
    <citation type="journal article" date="2019" name="Int. J. Syst. Evol. Microbiol.">
        <title>The Global Catalogue of Microorganisms (GCM) 10K type strain sequencing project: providing services to taxonomists for standard genome sequencing and annotation.</title>
        <authorList>
            <consortium name="The Broad Institute Genomics Platform"/>
            <consortium name="The Broad Institute Genome Sequencing Center for Infectious Disease"/>
            <person name="Wu L."/>
            <person name="Ma J."/>
        </authorList>
    </citation>
    <scope>NUCLEOTIDE SEQUENCE [LARGE SCALE GENOMIC DNA]</scope>
    <source>
        <strain evidence="2">TBRC 7912</strain>
    </source>
</reference>
<comment type="caution">
    <text evidence="1">The sequence shown here is derived from an EMBL/GenBank/DDBJ whole genome shotgun (WGS) entry which is preliminary data.</text>
</comment>
<protein>
    <submittedName>
        <fullName evidence="1">Type II toxin-antitoxin system RelE/ParE family toxin</fullName>
    </submittedName>
</protein>
<dbReference type="RefSeq" id="WP_386197015.1">
    <property type="nucleotide sequence ID" value="NZ_JBHSBC010000063.1"/>
</dbReference>
<dbReference type="EMBL" id="JBHSBC010000063">
    <property type="protein sequence ID" value="MFC3986649.1"/>
    <property type="molecule type" value="Genomic_DNA"/>
</dbReference>
<dbReference type="InterPro" id="IPR035093">
    <property type="entry name" value="RelE/ParE_toxin_dom_sf"/>
</dbReference>
<proteinExistence type="predicted"/>
<organism evidence="1 2">
    <name type="scientific">Streptosporangium jomthongense</name>
    <dbReference type="NCBI Taxonomy" id="1193683"/>
    <lineage>
        <taxon>Bacteria</taxon>
        <taxon>Bacillati</taxon>
        <taxon>Actinomycetota</taxon>
        <taxon>Actinomycetes</taxon>
        <taxon>Streptosporangiales</taxon>
        <taxon>Streptosporangiaceae</taxon>
        <taxon>Streptosporangium</taxon>
    </lineage>
</organism>